<reference evidence="3 4" key="2">
    <citation type="submission" date="2017-10" db="EMBL/GenBank/DDBJ databases">
        <authorList>
            <person name="Banno H."/>
            <person name="Chua N.-H."/>
        </authorList>
    </citation>
    <scope>NUCLEOTIDE SEQUENCE [LARGE SCALE GENOMIC DNA]</scope>
    <source>
        <strain evidence="3 4">JK626</strain>
    </source>
</reference>
<evidence type="ECO:0000256" key="1">
    <source>
        <dbReference type="SAM" id="MobiDB-lite"/>
    </source>
</evidence>
<accession>A0A2G3DRD5</accession>
<evidence type="ECO:0000313" key="4">
    <source>
        <dbReference type="Proteomes" id="UP000225889"/>
    </source>
</evidence>
<feature type="region of interest" description="Disordered" evidence="1">
    <location>
        <begin position="38"/>
        <end position="59"/>
    </location>
</feature>
<feature type="compositionally biased region" description="Basic and acidic residues" evidence="1">
    <location>
        <begin position="38"/>
        <end position="49"/>
    </location>
</feature>
<feature type="chain" id="PRO_5038925892" evidence="2">
    <location>
        <begin position="20"/>
        <end position="365"/>
    </location>
</feature>
<sequence>MKNRKIISIVMVLQIILLAACGVSKDTNDTKIDTEQVDKDNEKDNKNEEINEEQDEGQSIGTALILPEDDTDQDTQIYRDFLTGNSDLSLAFYCDNVFDEENYGTYDFGDIRDKSISFMEFIDEFEKKANVEIGTIAYAYIDCGDDGKKELALDLKAKSGSGTFANDYVVIKDIDGELQLIYTLDGECGANGWNDLNEYGYIGTYGQGISTSRYHEAALIDADGNYKYGYFDYSGDPGMDLEQFYEINAGSTDYEKYEELNEAAEAHGIKPMFYEASIPDNNSNSEEYQKYYCVEFYNTSNELVDAKEIKNEEFYMNIMEVFEHIHFISKEEYDKKIADRQADIGLTDKIGSGAIPEYTVILNLK</sequence>
<gene>
    <name evidence="3" type="ORF">CSX01_13435</name>
</gene>
<evidence type="ECO:0000256" key="2">
    <source>
        <dbReference type="SAM" id="SignalP"/>
    </source>
</evidence>
<keyword evidence="2" id="KW-0732">Signal</keyword>
<dbReference type="EMBL" id="PDYF01000083">
    <property type="protein sequence ID" value="PHU33534.1"/>
    <property type="molecule type" value="Genomic_DNA"/>
</dbReference>
<name>A0A2G3DRD5_9FIRM</name>
<reference evidence="3 4" key="1">
    <citation type="submission" date="2017-10" db="EMBL/GenBank/DDBJ databases">
        <title>Resolving the taxonomy of Roseburia spp., Eubacterium rectale and Agathobacter spp. through phylogenomic analysis.</title>
        <authorList>
            <person name="Sheridan P.O."/>
            <person name="Walker A.W."/>
            <person name="Duncan S.H."/>
            <person name="Scott K.P."/>
            <person name="Toole P.W.O."/>
            <person name="Luis P."/>
            <person name="Flint H.J."/>
        </authorList>
    </citation>
    <scope>NUCLEOTIDE SEQUENCE [LARGE SCALE GENOMIC DNA]</scope>
    <source>
        <strain evidence="3 4">JK626</strain>
    </source>
</reference>
<dbReference type="Proteomes" id="UP000225889">
    <property type="component" value="Unassembled WGS sequence"/>
</dbReference>
<dbReference type="PROSITE" id="PS51257">
    <property type="entry name" value="PROKAR_LIPOPROTEIN"/>
    <property type="match status" value="1"/>
</dbReference>
<proteinExistence type="predicted"/>
<dbReference type="AlphaFoldDB" id="A0A2G3DRD5"/>
<comment type="caution">
    <text evidence="3">The sequence shown here is derived from an EMBL/GenBank/DDBJ whole genome shotgun (WGS) entry which is preliminary data.</text>
</comment>
<protein>
    <submittedName>
        <fullName evidence="3">Uncharacterized protein</fullName>
    </submittedName>
</protein>
<dbReference type="RefSeq" id="WP_099392752.1">
    <property type="nucleotide sequence ID" value="NZ_PDYF01000083.1"/>
</dbReference>
<organism evidence="3 4">
    <name type="scientific">Pseudobutyrivibrio ruminis</name>
    <dbReference type="NCBI Taxonomy" id="46206"/>
    <lineage>
        <taxon>Bacteria</taxon>
        <taxon>Bacillati</taxon>
        <taxon>Bacillota</taxon>
        <taxon>Clostridia</taxon>
        <taxon>Lachnospirales</taxon>
        <taxon>Lachnospiraceae</taxon>
        <taxon>Pseudobutyrivibrio</taxon>
    </lineage>
</organism>
<feature type="signal peptide" evidence="2">
    <location>
        <begin position="1"/>
        <end position="19"/>
    </location>
</feature>
<evidence type="ECO:0000313" key="3">
    <source>
        <dbReference type="EMBL" id="PHU33534.1"/>
    </source>
</evidence>